<protein>
    <submittedName>
        <fullName evidence="1">Uncharacterized protein</fullName>
    </submittedName>
</protein>
<proteinExistence type="predicted"/>
<dbReference type="EMBL" id="KF900839">
    <property type="protein sequence ID" value="AIF08706.1"/>
    <property type="molecule type" value="Genomic_DNA"/>
</dbReference>
<reference evidence="1" key="1">
    <citation type="journal article" date="2014" name="Genome Biol. Evol.">
        <title>Pangenome evidence for extensive interdomain horizontal transfer affecting lineage core and shell genes in uncultured planktonic thaumarchaeota and euryarchaeota.</title>
        <authorList>
            <person name="Deschamps P."/>
            <person name="Zivanovic Y."/>
            <person name="Moreira D."/>
            <person name="Rodriguez-Valera F."/>
            <person name="Lopez-Garcia P."/>
        </authorList>
    </citation>
    <scope>NUCLEOTIDE SEQUENCE</scope>
</reference>
<sequence>MDGQHGHPEQDDETTLPIREWLIEYYVERGQEAPMHCLTILRGRNNEEVQTRLYAELRENFPLEVKLEVTVTKMVPIDADTDEGLFEIEGLYQP</sequence>
<name>A0A075GXU7_9EURY</name>
<dbReference type="AlphaFoldDB" id="A0A075GXU7"/>
<organism evidence="1">
    <name type="scientific">uncultured marine group II/III euryarchaeote KM3_31_G10</name>
    <dbReference type="NCBI Taxonomy" id="1456433"/>
    <lineage>
        <taxon>Archaea</taxon>
        <taxon>Methanobacteriati</taxon>
        <taxon>Methanobacteriota</taxon>
        <taxon>environmental samples</taxon>
    </lineage>
</organism>
<accession>A0A075GXU7</accession>
<evidence type="ECO:0000313" key="1">
    <source>
        <dbReference type="EMBL" id="AIF08706.1"/>
    </source>
</evidence>